<sequence length="175" mass="20712">MIEHLAYEHYYRRLFETYYGSLVNFACRYAHDPEEAEDIVQNIFVAMWNGRVHFENELKMRNYLYRATIHGVYNVKRHRRVCESGMAVLSQHQAQDDNLLQDAIQEHELWCRVVEAVDELPERCREICRMTLAGKKPSQIAEELGLSVETVKKQKKIAIQKLKDRFGIWILLLLS</sequence>
<proteinExistence type="inferred from homology"/>
<evidence type="ECO:0000313" key="7">
    <source>
        <dbReference type="Proteomes" id="UP000886844"/>
    </source>
</evidence>
<dbReference type="Gene3D" id="1.10.1740.10">
    <property type="match status" value="1"/>
</dbReference>
<dbReference type="EMBL" id="DXDA01000019">
    <property type="protein sequence ID" value="HIY68199.1"/>
    <property type="molecule type" value="Genomic_DNA"/>
</dbReference>
<dbReference type="InterPro" id="IPR007627">
    <property type="entry name" value="RNA_pol_sigma70_r2"/>
</dbReference>
<reference evidence="6" key="1">
    <citation type="journal article" date="2021" name="PeerJ">
        <title>Extensive microbial diversity within the chicken gut microbiome revealed by metagenomics and culture.</title>
        <authorList>
            <person name="Gilroy R."/>
            <person name="Ravi A."/>
            <person name="Getino M."/>
            <person name="Pursley I."/>
            <person name="Horton D.L."/>
            <person name="Alikhan N.F."/>
            <person name="Baker D."/>
            <person name="Gharbi K."/>
            <person name="Hall N."/>
            <person name="Watson M."/>
            <person name="Adriaenssens E.M."/>
            <person name="Foster-Nyarko E."/>
            <person name="Jarju S."/>
            <person name="Secka A."/>
            <person name="Antonio M."/>
            <person name="Oren A."/>
            <person name="Chaudhuri R.R."/>
            <person name="La Ragione R."/>
            <person name="Hildebrand F."/>
            <person name="Pallen M.J."/>
        </authorList>
    </citation>
    <scope>NUCLEOTIDE SEQUENCE</scope>
    <source>
        <strain evidence="6">5134</strain>
    </source>
</reference>
<dbReference type="SUPFAM" id="SSF88659">
    <property type="entry name" value="Sigma3 and sigma4 domains of RNA polymerase sigma factors"/>
    <property type="match status" value="1"/>
</dbReference>
<keyword evidence="2" id="KW-0805">Transcription regulation</keyword>
<evidence type="ECO:0000259" key="5">
    <source>
        <dbReference type="SMART" id="SM00421"/>
    </source>
</evidence>
<feature type="domain" description="HTH luxR-type" evidence="5">
    <location>
        <begin position="117"/>
        <end position="172"/>
    </location>
</feature>
<evidence type="ECO:0000256" key="1">
    <source>
        <dbReference type="ARBA" id="ARBA00010641"/>
    </source>
</evidence>
<organism evidence="6 7">
    <name type="scientific">Candidatus Alistipes intestinigallinarum</name>
    <dbReference type="NCBI Taxonomy" id="2838440"/>
    <lineage>
        <taxon>Bacteria</taxon>
        <taxon>Pseudomonadati</taxon>
        <taxon>Bacteroidota</taxon>
        <taxon>Bacteroidia</taxon>
        <taxon>Bacteroidales</taxon>
        <taxon>Rikenellaceae</taxon>
        <taxon>Alistipes</taxon>
    </lineage>
</organism>
<dbReference type="InterPro" id="IPR036388">
    <property type="entry name" value="WH-like_DNA-bd_sf"/>
</dbReference>
<reference evidence="6" key="2">
    <citation type="submission" date="2021-04" db="EMBL/GenBank/DDBJ databases">
        <authorList>
            <person name="Gilroy R."/>
        </authorList>
    </citation>
    <scope>NUCLEOTIDE SEQUENCE</scope>
    <source>
        <strain evidence="6">5134</strain>
    </source>
</reference>
<evidence type="ECO:0000313" key="6">
    <source>
        <dbReference type="EMBL" id="HIY68199.1"/>
    </source>
</evidence>
<protein>
    <submittedName>
        <fullName evidence="6">RNA polymerase sigma-70 factor</fullName>
    </submittedName>
</protein>
<dbReference type="NCBIfam" id="TIGR02985">
    <property type="entry name" value="Sig70_bacteroi1"/>
    <property type="match status" value="1"/>
</dbReference>
<keyword evidence="4" id="KW-0804">Transcription</keyword>
<comment type="caution">
    <text evidence="6">The sequence shown here is derived from an EMBL/GenBank/DDBJ whole genome shotgun (WGS) entry which is preliminary data.</text>
</comment>
<evidence type="ECO:0000256" key="2">
    <source>
        <dbReference type="ARBA" id="ARBA00023015"/>
    </source>
</evidence>
<dbReference type="PRINTS" id="PR00038">
    <property type="entry name" value="HTHLUXR"/>
</dbReference>
<dbReference type="GO" id="GO:0016987">
    <property type="term" value="F:sigma factor activity"/>
    <property type="evidence" value="ECO:0007669"/>
    <property type="project" value="UniProtKB-KW"/>
</dbReference>
<dbReference type="NCBIfam" id="TIGR02937">
    <property type="entry name" value="sigma70-ECF"/>
    <property type="match status" value="1"/>
</dbReference>
<dbReference type="Pfam" id="PF08281">
    <property type="entry name" value="Sigma70_r4_2"/>
    <property type="match status" value="1"/>
</dbReference>
<dbReference type="Gene3D" id="1.10.10.10">
    <property type="entry name" value="Winged helix-like DNA-binding domain superfamily/Winged helix DNA-binding domain"/>
    <property type="match status" value="1"/>
</dbReference>
<dbReference type="InterPro" id="IPR039425">
    <property type="entry name" value="RNA_pol_sigma-70-like"/>
</dbReference>
<dbReference type="PANTHER" id="PTHR43133:SF46">
    <property type="entry name" value="RNA POLYMERASE SIGMA-70 FACTOR ECF SUBFAMILY"/>
    <property type="match status" value="1"/>
</dbReference>
<gene>
    <name evidence="6" type="ORF">H9828_02135</name>
</gene>
<name>A0A9D1YYH1_9BACT</name>
<evidence type="ECO:0000256" key="3">
    <source>
        <dbReference type="ARBA" id="ARBA00023082"/>
    </source>
</evidence>
<dbReference type="GO" id="GO:0003677">
    <property type="term" value="F:DNA binding"/>
    <property type="evidence" value="ECO:0007669"/>
    <property type="project" value="InterPro"/>
</dbReference>
<dbReference type="SUPFAM" id="SSF88946">
    <property type="entry name" value="Sigma2 domain of RNA polymerase sigma factors"/>
    <property type="match status" value="1"/>
</dbReference>
<dbReference type="Pfam" id="PF04542">
    <property type="entry name" value="Sigma70_r2"/>
    <property type="match status" value="1"/>
</dbReference>
<dbReference type="InterPro" id="IPR000792">
    <property type="entry name" value="Tscrpt_reg_LuxR_C"/>
</dbReference>
<dbReference type="InterPro" id="IPR013324">
    <property type="entry name" value="RNA_pol_sigma_r3/r4-like"/>
</dbReference>
<dbReference type="GO" id="GO:0006352">
    <property type="term" value="P:DNA-templated transcription initiation"/>
    <property type="evidence" value="ECO:0007669"/>
    <property type="project" value="InterPro"/>
</dbReference>
<accession>A0A9D1YYH1</accession>
<dbReference type="Proteomes" id="UP000886844">
    <property type="component" value="Unassembled WGS sequence"/>
</dbReference>
<dbReference type="InterPro" id="IPR014327">
    <property type="entry name" value="RNA_pol_sigma70_bacteroid"/>
</dbReference>
<evidence type="ECO:0000256" key="4">
    <source>
        <dbReference type="ARBA" id="ARBA00023163"/>
    </source>
</evidence>
<dbReference type="InterPro" id="IPR013325">
    <property type="entry name" value="RNA_pol_sigma_r2"/>
</dbReference>
<keyword evidence="3" id="KW-0731">Sigma factor</keyword>
<dbReference type="PANTHER" id="PTHR43133">
    <property type="entry name" value="RNA POLYMERASE ECF-TYPE SIGMA FACTO"/>
    <property type="match status" value="1"/>
</dbReference>
<dbReference type="InterPro" id="IPR014284">
    <property type="entry name" value="RNA_pol_sigma-70_dom"/>
</dbReference>
<dbReference type="InterPro" id="IPR013249">
    <property type="entry name" value="RNA_pol_sigma70_r4_t2"/>
</dbReference>
<comment type="similarity">
    <text evidence="1">Belongs to the sigma-70 factor family. ECF subfamily.</text>
</comment>
<dbReference type="SMART" id="SM00421">
    <property type="entry name" value="HTH_LUXR"/>
    <property type="match status" value="1"/>
</dbReference>
<dbReference type="AlphaFoldDB" id="A0A9D1YYH1"/>